<evidence type="ECO:0000256" key="6">
    <source>
        <dbReference type="ARBA" id="ARBA00012251"/>
    </source>
</evidence>
<evidence type="ECO:0000259" key="17">
    <source>
        <dbReference type="PROSITE" id="PS51873"/>
    </source>
</evidence>
<proteinExistence type="inferred from homology"/>
<feature type="domain" description="RING-type" evidence="15">
    <location>
        <begin position="248"/>
        <end position="293"/>
    </location>
</feature>
<evidence type="ECO:0000256" key="1">
    <source>
        <dbReference type="ARBA" id="ARBA00001798"/>
    </source>
</evidence>
<dbReference type="GO" id="GO:0061630">
    <property type="term" value="F:ubiquitin protein ligase activity"/>
    <property type="evidence" value="ECO:0007669"/>
    <property type="project" value="UniProtKB-EC"/>
</dbReference>
<accession>A0ABD1ADR2</accession>
<dbReference type="InterPro" id="IPR006575">
    <property type="entry name" value="RWD_dom"/>
</dbReference>
<evidence type="ECO:0000313" key="18">
    <source>
        <dbReference type="EMBL" id="KAL1204608.1"/>
    </source>
</evidence>
<dbReference type="Proteomes" id="UP001558713">
    <property type="component" value="Unassembled WGS sequence"/>
</dbReference>
<dbReference type="PROSITE" id="PS50089">
    <property type="entry name" value="ZF_RING_2"/>
    <property type="match status" value="1"/>
</dbReference>
<keyword evidence="11" id="KW-0833">Ubl conjugation pathway</keyword>
<dbReference type="InterPro" id="IPR001841">
    <property type="entry name" value="Znf_RING"/>
</dbReference>
<evidence type="ECO:0000256" key="9">
    <source>
        <dbReference type="ARBA" id="ARBA00022737"/>
    </source>
</evidence>
<dbReference type="InterPro" id="IPR044066">
    <property type="entry name" value="TRIAD_supradom"/>
</dbReference>
<dbReference type="Gene3D" id="3.30.40.10">
    <property type="entry name" value="Zinc/RING finger domain, C3HC4 (zinc finger)"/>
    <property type="match status" value="1"/>
</dbReference>
<dbReference type="Gene3D" id="3.10.110.10">
    <property type="entry name" value="Ubiquitin Conjugating Enzyme"/>
    <property type="match status" value="1"/>
</dbReference>
<dbReference type="InterPro" id="IPR016135">
    <property type="entry name" value="UBQ-conjugating_enzyme/RWD"/>
</dbReference>
<dbReference type="EC" id="2.3.2.31" evidence="6"/>
<dbReference type="InterPro" id="IPR017907">
    <property type="entry name" value="Znf_RING_CS"/>
</dbReference>
<dbReference type="Pfam" id="PF05773">
    <property type="entry name" value="RWD"/>
    <property type="match status" value="1"/>
</dbReference>
<dbReference type="InterPro" id="IPR047548">
    <property type="entry name" value="Rcat_RBR_RNF14"/>
</dbReference>
<evidence type="ECO:0000256" key="13">
    <source>
        <dbReference type="ARBA" id="ARBA00044508"/>
    </source>
</evidence>
<dbReference type="SUPFAM" id="SSF54495">
    <property type="entry name" value="UBC-like"/>
    <property type="match status" value="1"/>
</dbReference>
<comment type="cofactor">
    <cofactor evidence="2">
        <name>Zn(2+)</name>
        <dbReference type="ChEBI" id="CHEBI:29105"/>
    </cofactor>
</comment>
<comment type="catalytic activity">
    <reaction evidence="1">
        <text>[E2 ubiquitin-conjugating enzyme]-S-ubiquitinyl-L-cysteine + [acceptor protein]-L-lysine = [E2 ubiquitin-conjugating enzyme]-L-cysteine + [acceptor protein]-N(6)-ubiquitinyl-L-lysine.</text>
        <dbReference type="EC" id="2.3.2.31"/>
    </reaction>
</comment>
<evidence type="ECO:0000256" key="4">
    <source>
        <dbReference type="ARBA" id="ARBA00004906"/>
    </source>
</evidence>
<evidence type="ECO:0000256" key="12">
    <source>
        <dbReference type="ARBA" id="ARBA00022833"/>
    </source>
</evidence>
<evidence type="ECO:0000256" key="14">
    <source>
        <dbReference type="PROSITE-ProRule" id="PRU00175"/>
    </source>
</evidence>
<keyword evidence="8" id="KW-0479">Metal-binding</keyword>
<comment type="similarity">
    <text evidence="13">Belongs to the RBR family. RNF14 subfamily.</text>
</comment>
<keyword evidence="19" id="KW-1185">Reference proteome</keyword>
<evidence type="ECO:0000256" key="3">
    <source>
        <dbReference type="ARBA" id="ARBA00003976"/>
    </source>
</evidence>
<dbReference type="FunFam" id="3.30.40.10:FF:000358">
    <property type="entry name" value="RBR-type E3 ubiquitin transferase"/>
    <property type="match status" value="1"/>
</dbReference>
<dbReference type="PROSITE" id="PS50908">
    <property type="entry name" value="RWD"/>
    <property type="match status" value="1"/>
</dbReference>
<feature type="domain" description="RING-type" evidence="17">
    <location>
        <begin position="244"/>
        <end position="471"/>
    </location>
</feature>
<gene>
    <name evidence="18" type="ORF">V5N11_033244</name>
</gene>
<comment type="caution">
    <text evidence="18">The sequence shown here is derived from an EMBL/GenBank/DDBJ whole genome shotgun (WGS) entry which is preliminary data.</text>
</comment>
<dbReference type="EMBL" id="JBANAX010000529">
    <property type="protein sequence ID" value="KAL1204608.1"/>
    <property type="molecule type" value="Genomic_DNA"/>
</dbReference>
<keyword evidence="7" id="KW-0808">Transferase</keyword>
<dbReference type="CDD" id="cd23134">
    <property type="entry name" value="RING-HC_ITT1-like"/>
    <property type="match status" value="1"/>
</dbReference>
<keyword evidence="9" id="KW-0677">Repeat</keyword>
<dbReference type="Gene3D" id="1.20.120.1750">
    <property type="match status" value="2"/>
</dbReference>
<evidence type="ECO:0000313" key="19">
    <source>
        <dbReference type="Proteomes" id="UP001558713"/>
    </source>
</evidence>
<dbReference type="SMART" id="SM00591">
    <property type="entry name" value="RWD"/>
    <property type="match status" value="1"/>
</dbReference>
<organism evidence="18 19">
    <name type="scientific">Cardamine amara subsp. amara</name>
    <dbReference type="NCBI Taxonomy" id="228776"/>
    <lineage>
        <taxon>Eukaryota</taxon>
        <taxon>Viridiplantae</taxon>
        <taxon>Streptophyta</taxon>
        <taxon>Embryophyta</taxon>
        <taxon>Tracheophyta</taxon>
        <taxon>Spermatophyta</taxon>
        <taxon>Magnoliopsida</taxon>
        <taxon>eudicotyledons</taxon>
        <taxon>Gunneridae</taxon>
        <taxon>Pentapetalae</taxon>
        <taxon>rosids</taxon>
        <taxon>malvids</taxon>
        <taxon>Brassicales</taxon>
        <taxon>Brassicaceae</taxon>
        <taxon>Cardamineae</taxon>
        <taxon>Cardamine</taxon>
    </lineage>
</organism>
<evidence type="ECO:0000256" key="8">
    <source>
        <dbReference type="ARBA" id="ARBA00022723"/>
    </source>
</evidence>
<dbReference type="InterPro" id="IPR013083">
    <property type="entry name" value="Znf_RING/FYVE/PHD"/>
</dbReference>
<dbReference type="CDD" id="cd23821">
    <property type="entry name" value="RWD_IMPACT"/>
    <property type="match status" value="1"/>
</dbReference>
<protein>
    <recommendedName>
        <fullName evidence="6">RBR-type E3 ubiquitin transferase</fullName>
        <ecNumber evidence="6">2.3.2.31</ecNumber>
    </recommendedName>
</protein>
<dbReference type="InterPro" id="IPR031127">
    <property type="entry name" value="E3_UB_ligase_RBR"/>
</dbReference>
<dbReference type="SMART" id="SM00647">
    <property type="entry name" value="IBR"/>
    <property type="match status" value="2"/>
</dbReference>
<sequence>MTSTEKVLHRNCGELETENEEIADEYEKKEDVMLTILNDLRSSVNEPELNEEQLKMNDQSQEDELLALGYIYGENMLILDRHKDMRYFQIHVNVEASSEYTVSANLNLLESEDFFYSFKTQHLPPIVLTCLLPKAYPSHLPPYFVISVQWMNLDKVSSLCSMLDSIWIEQQGQEVLYQWIDWLQNSSISHLGLVDNKIVLGPYGVVVTCSRDKRAVSGSYSPDVDIPYIRSYNDEKRRESFFTSLHECCICYSESSGIDFVKLPCQHFFCIKCMKTYTEIHVSEGTVNKLKCPDNSGCGEIVPPGILKRLLGDEAYKRWETLMLQRTLDSMTDVTYCPRCETPCIEDDEQLALCFKCYFSFCTLCKEKRHVGAACISQENRLQFLQERQGSSHLGEEQMRKEEEMINEIISMKVIKKSSKQCPSCKMAISKTEGCNKMVCSNCGQYFCYRCSKAITGYQHFSEGSCDLFPEDEWNELQAIGQIQAQLFAQHGEFPQAGQLCPKCRRFNVKVGNNNHLFCWACRTRFCYLCEEVVKQRRSALHYGPNGCKQFTDG</sequence>
<dbReference type="Pfam" id="PF26200">
    <property type="entry name" value="Rcat_RNF216"/>
    <property type="match status" value="1"/>
</dbReference>
<comment type="similarity">
    <text evidence="5">Belongs to the RBR family. Ariadne subfamily.</text>
</comment>
<dbReference type="SUPFAM" id="SSF57850">
    <property type="entry name" value="RING/U-box"/>
    <property type="match status" value="4"/>
</dbReference>
<dbReference type="CDD" id="cd20341">
    <property type="entry name" value="BRcat_RBR_RNF14"/>
    <property type="match status" value="1"/>
</dbReference>
<dbReference type="InterPro" id="IPR002867">
    <property type="entry name" value="IBR_dom"/>
</dbReference>
<dbReference type="CDD" id="cd20354">
    <property type="entry name" value="Rcat_RBR_RNF14"/>
    <property type="match status" value="1"/>
</dbReference>
<keyword evidence="10 14" id="KW-0863">Zinc-finger</keyword>
<evidence type="ECO:0000256" key="2">
    <source>
        <dbReference type="ARBA" id="ARBA00001947"/>
    </source>
</evidence>
<name>A0ABD1ADR2_CARAN</name>
<feature type="domain" description="RWD" evidence="16">
    <location>
        <begin position="63"/>
        <end position="190"/>
    </location>
</feature>
<dbReference type="PROSITE" id="PS00518">
    <property type="entry name" value="ZF_RING_1"/>
    <property type="match status" value="1"/>
</dbReference>
<keyword evidence="12" id="KW-0862">Zinc</keyword>
<evidence type="ECO:0000256" key="7">
    <source>
        <dbReference type="ARBA" id="ARBA00022679"/>
    </source>
</evidence>
<reference evidence="18 19" key="1">
    <citation type="submission" date="2024-04" db="EMBL/GenBank/DDBJ databases">
        <title>Genome assembly C_amara_ONT_v2.</title>
        <authorList>
            <person name="Yant L."/>
            <person name="Moore C."/>
            <person name="Slenker M."/>
        </authorList>
    </citation>
    <scope>NUCLEOTIDE SEQUENCE [LARGE SCALE GENOMIC DNA]</scope>
    <source>
        <tissue evidence="18">Leaf</tissue>
    </source>
</reference>
<evidence type="ECO:0000256" key="5">
    <source>
        <dbReference type="ARBA" id="ARBA00005884"/>
    </source>
</evidence>
<dbReference type="PROSITE" id="PS51873">
    <property type="entry name" value="TRIAD"/>
    <property type="match status" value="1"/>
</dbReference>
<evidence type="ECO:0000256" key="10">
    <source>
        <dbReference type="ARBA" id="ARBA00022771"/>
    </source>
</evidence>
<dbReference type="Pfam" id="PF01485">
    <property type="entry name" value="IBR"/>
    <property type="match status" value="1"/>
</dbReference>
<evidence type="ECO:0000259" key="15">
    <source>
        <dbReference type="PROSITE" id="PS50089"/>
    </source>
</evidence>
<dbReference type="SMART" id="SM00184">
    <property type="entry name" value="RING"/>
    <property type="match status" value="3"/>
</dbReference>
<dbReference type="AlphaFoldDB" id="A0ABD1ADR2"/>
<evidence type="ECO:0000256" key="11">
    <source>
        <dbReference type="ARBA" id="ARBA00022786"/>
    </source>
</evidence>
<evidence type="ECO:0000259" key="16">
    <source>
        <dbReference type="PROSITE" id="PS50908"/>
    </source>
</evidence>
<comment type="function">
    <text evidence="3">Might act as an E3 ubiquitin-protein ligase, or as part of E3 complex, which accepts ubiquitin from specific E2 ubiquitin-conjugating enzymes and then transfers it to substrates.</text>
</comment>
<dbReference type="PANTHER" id="PTHR11685">
    <property type="entry name" value="RBR FAMILY RING FINGER AND IBR DOMAIN-CONTAINING"/>
    <property type="match status" value="1"/>
</dbReference>
<dbReference type="GO" id="GO:0008270">
    <property type="term" value="F:zinc ion binding"/>
    <property type="evidence" value="ECO:0007669"/>
    <property type="project" value="UniProtKB-KW"/>
</dbReference>
<comment type="pathway">
    <text evidence="4">Protein modification; protein ubiquitination.</text>
</comment>